<proteinExistence type="predicted"/>
<protein>
    <submittedName>
        <fullName evidence="2">Nuclear transport factor 2 family protein</fullName>
    </submittedName>
</protein>
<comment type="caution">
    <text evidence="2">The sequence shown here is derived from an EMBL/GenBank/DDBJ whole genome shotgun (WGS) entry which is preliminary data.</text>
</comment>
<dbReference type="AlphaFoldDB" id="A0A9X1D9Y1"/>
<dbReference type="Pfam" id="PF13577">
    <property type="entry name" value="SnoaL_4"/>
    <property type="match status" value="1"/>
</dbReference>
<accession>A0A9X1D9Y1</accession>
<dbReference type="EMBL" id="JAHGAW010000002">
    <property type="protein sequence ID" value="MBT2186066.1"/>
    <property type="molecule type" value="Genomic_DNA"/>
</dbReference>
<evidence type="ECO:0000313" key="3">
    <source>
        <dbReference type="Proteomes" id="UP001138757"/>
    </source>
</evidence>
<dbReference type="SUPFAM" id="SSF54427">
    <property type="entry name" value="NTF2-like"/>
    <property type="match status" value="1"/>
</dbReference>
<dbReference type="InterPro" id="IPR037401">
    <property type="entry name" value="SnoaL-like"/>
</dbReference>
<gene>
    <name evidence="2" type="ORF">KK488_03820</name>
</gene>
<dbReference type="Proteomes" id="UP001138757">
    <property type="component" value="Unassembled WGS sequence"/>
</dbReference>
<keyword evidence="3" id="KW-1185">Reference proteome</keyword>
<dbReference type="InterPro" id="IPR032710">
    <property type="entry name" value="NTF2-like_dom_sf"/>
</dbReference>
<sequence length="179" mass="20594">MTNSEETIAKLVEEVRYLRDRQDVLDCVNLYGRGLDRLDEGILRRTFHADGIDNHGPFIGTVDEFVPWAIEVESTFDVTHHGVSSHNCEIDGDTAHAESYIHFFVKMPNADTIGAGGGRYLDRLERRDGIWALTVRRFILDWSFEVPASSWLGTEWEAYPPRRDRLDISYQRPLEVPTK</sequence>
<evidence type="ECO:0000313" key="2">
    <source>
        <dbReference type="EMBL" id="MBT2186066.1"/>
    </source>
</evidence>
<dbReference type="Gene3D" id="3.10.450.50">
    <property type="match status" value="1"/>
</dbReference>
<feature type="domain" description="SnoaL-like" evidence="1">
    <location>
        <begin position="17"/>
        <end position="137"/>
    </location>
</feature>
<evidence type="ECO:0000259" key="1">
    <source>
        <dbReference type="Pfam" id="PF13577"/>
    </source>
</evidence>
<name>A0A9X1D9Y1_9SPHN</name>
<reference evidence="2" key="1">
    <citation type="submission" date="2021-05" db="EMBL/GenBank/DDBJ databases">
        <title>Genome of Sphingobium sp. strain.</title>
        <authorList>
            <person name="Fan R."/>
        </authorList>
    </citation>
    <scope>NUCLEOTIDE SEQUENCE</scope>
    <source>
        <strain evidence="2">H33</strain>
    </source>
</reference>
<organism evidence="2 3">
    <name type="scientific">Sphingobium nicotianae</name>
    <dbReference type="NCBI Taxonomy" id="2782607"/>
    <lineage>
        <taxon>Bacteria</taxon>
        <taxon>Pseudomonadati</taxon>
        <taxon>Pseudomonadota</taxon>
        <taxon>Alphaproteobacteria</taxon>
        <taxon>Sphingomonadales</taxon>
        <taxon>Sphingomonadaceae</taxon>
        <taxon>Sphingobium</taxon>
    </lineage>
</organism>
<dbReference type="RefSeq" id="WP_214621809.1">
    <property type="nucleotide sequence ID" value="NZ_JAHGAW010000002.1"/>
</dbReference>